<dbReference type="AlphaFoldDB" id="A0A1T4QTY9"/>
<dbReference type="STRING" id="28122.SAMN02745108_02402"/>
<dbReference type="EMBL" id="FUWU01000053">
    <property type="protein sequence ID" value="SKA06931.1"/>
    <property type="molecule type" value="Genomic_DNA"/>
</dbReference>
<gene>
    <name evidence="1" type="ORF">SAMN02745108_02402</name>
</gene>
<accession>A0A1T4QTY9</accession>
<sequence>MRNFNIEMQKKYSKWGEKTLTILWDVYKASLAWVNWAAGDEVNPIENETYILCLMSDEVIEAVGFRDASQEEKIQRTLVGFPGGIPKYIPMSKNLCAETSGKMLRDYQSYFNYRTQMLNLGQTPTEVY</sequence>
<name>A0A1T4QTY9_9BACT</name>
<dbReference type="Proteomes" id="UP000190449">
    <property type="component" value="Unassembled WGS sequence"/>
</dbReference>
<evidence type="ECO:0000313" key="2">
    <source>
        <dbReference type="Proteomes" id="UP000190449"/>
    </source>
</evidence>
<organism evidence="1 2">
    <name type="scientific">Fibrobacter intestinalis</name>
    <dbReference type="NCBI Taxonomy" id="28122"/>
    <lineage>
        <taxon>Bacteria</taxon>
        <taxon>Pseudomonadati</taxon>
        <taxon>Fibrobacterota</taxon>
        <taxon>Fibrobacteria</taxon>
        <taxon>Fibrobacterales</taxon>
        <taxon>Fibrobacteraceae</taxon>
        <taxon>Fibrobacter</taxon>
    </lineage>
</organism>
<evidence type="ECO:0000313" key="1">
    <source>
        <dbReference type="EMBL" id="SKA06931.1"/>
    </source>
</evidence>
<proteinExistence type="predicted"/>
<protein>
    <submittedName>
        <fullName evidence="1">Uncharacterized protein</fullName>
    </submittedName>
</protein>
<reference evidence="1 2" key="1">
    <citation type="submission" date="2017-02" db="EMBL/GenBank/DDBJ databases">
        <authorList>
            <person name="Peterson S.W."/>
        </authorList>
    </citation>
    <scope>NUCLEOTIDE SEQUENCE [LARGE SCALE GENOMIC DNA]</scope>
    <source>
        <strain evidence="1 2">ATCC 43854</strain>
    </source>
</reference>